<evidence type="ECO:0000256" key="1">
    <source>
        <dbReference type="SAM" id="MobiDB-lite"/>
    </source>
</evidence>
<feature type="compositionally biased region" description="Polar residues" evidence="1">
    <location>
        <begin position="780"/>
        <end position="807"/>
    </location>
</feature>
<dbReference type="Proteomes" id="UP001054902">
    <property type="component" value="Unassembled WGS sequence"/>
</dbReference>
<name>A0AAD3CUY3_9STRA</name>
<comment type="caution">
    <text evidence="2">The sequence shown here is derived from an EMBL/GenBank/DDBJ whole genome shotgun (WGS) entry which is preliminary data.</text>
</comment>
<gene>
    <name evidence="2" type="ORF">CTEN210_07996</name>
</gene>
<evidence type="ECO:0000313" key="3">
    <source>
        <dbReference type="Proteomes" id="UP001054902"/>
    </source>
</evidence>
<sequence>MTTETQVQSPSSVRSVTPTSISVNHTFGDIFETVRIKVKIPILLGLLPSVDNKTYLQPNVNHHHSSDGVSFSNLHDAFSKWIVDGKGIVSTEFDAILMTELKTEPSGTGNVAFNLFEVDSTNRAEEMFGLVQWNKSQTKSALQKLMAYSNEFKDIDTLQKLKLSMQKLLKTENQEDGHYFLGFTDGSHRTKSLWKLMSSLASKENFKNQIMNNDQEVFINVSFFREDVRVQHYQLRELMLITQNYSGHIMQMKQQTVGHSLYDCYNLFATNSLATVHNHLSVLNCDEPSKKKSGFNKTCLLYATHSGKIFKDAALTPILQTFLVQFFYNDQFANWCLSALHRTKMGQKELTTHFTGREDIKKSYPGAFDNLIWYPVLFQALTVSHIKNALKHHDLNMKYGSKDNIKLPIQCAMLFSLGRLFIFSPKMTKEILPAMTYMQESSTLTPYRLGLIQSLAYDATDFLLKYFNTYFTDTAQHQTNWILRYIFRCNIEKQLLLLYKLVDTKDLDSKLTHPANKYGNDAYEDSIIHSLHCREGLTQQEEDSNEDKKNQKKKNQTKKKETEKEKTNVPVLLAPKIGSVVVADRVLFSYLRYIVFVLTIENIHVQILPIMNLLLNAELSKGDVNKEIYQRRLENNDAYLDSCMLKQEIVLGNKTLSLDPKNFIQQIFNNTDKDQTLDPIKILLDWFNTIHKDNVTIESTQLRFHRHVKGDPGIISSNFGDVVAYINRHKDRLTCSFPLRTEAAEKRKNENKNPVTPSTKRKKTEPNKQQNELELHETTTDVTQNETQEDNTQPARRSLRSRTNVSYVQPDDDESSIQEETSPLEKATIANEDKDDDEYLNTQDETATNSFDNEDQEEENGDEVDEESPTIQQEIEDLAQDNDVSVASDEAMTLFQLQLKFDDDLFFELDEKILPYLGEQDKISPIMPRPGQNTEKAYAKMVDNMRSQLLFEVYKIYAFVLKENRCTANWNSSRAFLFTIGYAYDCLYLKPLFHRLMQFVPCFDAMFSKIQRNKTKETVLVSFNDTCISDTLHLHPKYDSKFKHFIDVTFTRNQERYRTILDQRMKLVSLFKNNNPWFPTMFQYNPTSRNENWDRHLQQANYEEYLTYEDLSHKTKDYIHIRTSMESDKILPFLSEFGFETEKFESITVDTMGKSVTDGTFHKFLVPHSASLYENLLFSSDVIAASNVLRKDDDYVRITLYDESKQEEQYFQHNELTHVLVIKLETGKTYLSPYSEDFFPVYKVRARIRPRIHQMTRCTNILGDIFDVPHTSIEVIEEDTDSTVIEFGDRNQMIPILKKRQNSNKYTYVSDDLQYLFSIGEGSFSMQFFAKDWEVTGDLFYDFDEVYTINDYYNKVMKITT</sequence>
<feature type="compositionally biased region" description="Polar residues" evidence="1">
    <location>
        <begin position="840"/>
        <end position="851"/>
    </location>
</feature>
<protein>
    <submittedName>
        <fullName evidence="2">Uncharacterized protein</fullName>
    </submittedName>
</protein>
<proteinExistence type="predicted"/>
<evidence type="ECO:0000313" key="2">
    <source>
        <dbReference type="EMBL" id="GFH51520.1"/>
    </source>
</evidence>
<feature type="region of interest" description="Disordered" evidence="1">
    <location>
        <begin position="538"/>
        <end position="565"/>
    </location>
</feature>
<dbReference type="EMBL" id="BLLK01000045">
    <property type="protein sequence ID" value="GFH51520.1"/>
    <property type="molecule type" value="Genomic_DNA"/>
</dbReference>
<feature type="compositionally biased region" description="Acidic residues" evidence="1">
    <location>
        <begin position="852"/>
        <end position="870"/>
    </location>
</feature>
<feature type="region of interest" description="Disordered" evidence="1">
    <location>
        <begin position="744"/>
        <end position="870"/>
    </location>
</feature>
<accession>A0AAD3CUY3</accession>
<organism evidence="2 3">
    <name type="scientific">Chaetoceros tenuissimus</name>
    <dbReference type="NCBI Taxonomy" id="426638"/>
    <lineage>
        <taxon>Eukaryota</taxon>
        <taxon>Sar</taxon>
        <taxon>Stramenopiles</taxon>
        <taxon>Ochrophyta</taxon>
        <taxon>Bacillariophyta</taxon>
        <taxon>Coscinodiscophyceae</taxon>
        <taxon>Chaetocerotophycidae</taxon>
        <taxon>Chaetocerotales</taxon>
        <taxon>Chaetocerotaceae</taxon>
        <taxon>Chaetoceros</taxon>
    </lineage>
</organism>
<keyword evidence="3" id="KW-1185">Reference proteome</keyword>
<reference evidence="2 3" key="1">
    <citation type="journal article" date="2021" name="Sci. Rep.">
        <title>The genome of the diatom Chaetoceros tenuissimus carries an ancient integrated fragment of an extant virus.</title>
        <authorList>
            <person name="Hongo Y."/>
            <person name="Kimura K."/>
            <person name="Takaki Y."/>
            <person name="Yoshida Y."/>
            <person name="Baba S."/>
            <person name="Kobayashi G."/>
            <person name="Nagasaki K."/>
            <person name="Hano T."/>
            <person name="Tomaru Y."/>
        </authorList>
    </citation>
    <scope>NUCLEOTIDE SEQUENCE [LARGE SCALE GENOMIC DNA]</scope>
    <source>
        <strain evidence="2 3">NIES-3715</strain>
    </source>
</reference>